<dbReference type="EMBL" id="LXQA010743830">
    <property type="protein sequence ID" value="MCI68834.1"/>
    <property type="molecule type" value="Genomic_DNA"/>
</dbReference>
<dbReference type="Proteomes" id="UP000265520">
    <property type="component" value="Unassembled WGS sequence"/>
</dbReference>
<accession>A0A392U7R9</accession>
<reference evidence="1 2" key="1">
    <citation type="journal article" date="2018" name="Front. Plant Sci.">
        <title>Red Clover (Trifolium pratense) and Zigzag Clover (T. medium) - A Picture of Genomic Similarities and Differences.</title>
        <authorList>
            <person name="Dluhosova J."/>
            <person name="Istvanek J."/>
            <person name="Nedelnik J."/>
            <person name="Repkova J."/>
        </authorList>
    </citation>
    <scope>NUCLEOTIDE SEQUENCE [LARGE SCALE GENOMIC DNA]</scope>
    <source>
        <strain evidence="2">cv. 10/8</strain>
        <tissue evidence="1">Leaf</tissue>
    </source>
</reference>
<dbReference type="AlphaFoldDB" id="A0A392U7R9"/>
<sequence length="57" mass="6223">TSAVKWVIRLLSAHRRRTSVFGAEGWGIGLMFVGRGWSASTVEKRVIRVPSVGSPRG</sequence>
<organism evidence="1 2">
    <name type="scientific">Trifolium medium</name>
    <dbReference type="NCBI Taxonomy" id="97028"/>
    <lineage>
        <taxon>Eukaryota</taxon>
        <taxon>Viridiplantae</taxon>
        <taxon>Streptophyta</taxon>
        <taxon>Embryophyta</taxon>
        <taxon>Tracheophyta</taxon>
        <taxon>Spermatophyta</taxon>
        <taxon>Magnoliopsida</taxon>
        <taxon>eudicotyledons</taxon>
        <taxon>Gunneridae</taxon>
        <taxon>Pentapetalae</taxon>
        <taxon>rosids</taxon>
        <taxon>fabids</taxon>
        <taxon>Fabales</taxon>
        <taxon>Fabaceae</taxon>
        <taxon>Papilionoideae</taxon>
        <taxon>50 kb inversion clade</taxon>
        <taxon>NPAAA clade</taxon>
        <taxon>Hologalegina</taxon>
        <taxon>IRL clade</taxon>
        <taxon>Trifolieae</taxon>
        <taxon>Trifolium</taxon>
    </lineage>
</organism>
<evidence type="ECO:0000313" key="2">
    <source>
        <dbReference type="Proteomes" id="UP000265520"/>
    </source>
</evidence>
<keyword evidence="2" id="KW-1185">Reference proteome</keyword>
<evidence type="ECO:0000313" key="1">
    <source>
        <dbReference type="EMBL" id="MCI68834.1"/>
    </source>
</evidence>
<proteinExistence type="predicted"/>
<name>A0A392U7R9_9FABA</name>
<comment type="caution">
    <text evidence="1">The sequence shown here is derived from an EMBL/GenBank/DDBJ whole genome shotgun (WGS) entry which is preliminary data.</text>
</comment>
<feature type="non-terminal residue" evidence="1">
    <location>
        <position position="1"/>
    </location>
</feature>
<protein>
    <submittedName>
        <fullName evidence="1">Uncharacterized protein</fullName>
    </submittedName>
</protein>